<dbReference type="PROSITE" id="PS50014">
    <property type="entry name" value="BROMODOMAIN_2"/>
    <property type="match status" value="1"/>
</dbReference>
<dbReference type="InterPro" id="IPR018359">
    <property type="entry name" value="Bromodomain_CS"/>
</dbReference>
<dbReference type="InParanoid" id="A0ED80"/>
<protein>
    <recommendedName>
        <fullName evidence="5">Bromo domain-containing protein</fullName>
    </recommendedName>
</protein>
<dbReference type="OMA" id="CVLYNGS"/>
<dbReference type="RefSeq" id="XP_001460644.1">
    <property type="nucleotide sequence ID" value="XM_001460607.1"/>
</dbReference>
<dbReference type="InterPro" id="IPR036770">
    <property type="entry name" value="Ankyrin_rpt-contain_sf"/>
</dbReference>
<dbReference type="Gene3D" id="1.25.40.20">
    <property type="entry name" value="Ankyrin repeat-containing domain"/>
    <property type="match status" value="1"/>
</dbReference>
<evidence type="ECO:0000313" key="6">
    <source>
        <dbReference type="EMBL" id="CAK93247.1"/>
    </source>
</evidence>
<dbReference type="GO" id="GO:0006355">
    <property type="term" value="P:regulation of DNA-templated transcription"/>
    <property type="evidence" value="ECO:0000318"/>
    <property type="project" value="GO_Central"/>
</dbReference>
<dbReference type="InterPro" id="IPR001487">
    <property type="entry name" value="Bromodomain"/>
</dbReference>
<name>A0ED80_PARTE</name>
<feature type="repeat" description="ANK" evidence="2">
    <location>
        <begin position="211"/>
        <end position="243"/>
    </location>
</feature>
<dbReference type="Proteomes" id="UP000000600">
    <property type="component" value="Unassembled WGS sequence"/>
</dbReference>
<evidence type="ECO:0000256" key="2">
    <source>
        <dbReference type="PROSITE-ProRule" id="PRU00023"/>
    </source>
</evidence>
<dbReference type="Gene3D" id="1.20.920.10">
    <property type="entry name" value="Bromodomain-like"/>
    <property type="match status" value="1"/>
</dbReference>
<feature type="repeat" description="ANK" evidence="2">
    <location>
        <begin position="245"/>
        <end position="277"/>
    </location>
</feature>
<reference evidence="6 7" key="1">
    <citation type="journal article" date="2006" name="Nature">
        <title>Global trends of whole-genome duplications revealed by the ciliate Paramecium tetraurelia.</title>
        <authorList>
            <consortium name="Genoscope"/>
            <person name="Aury J.-M."/>
            <person name="Jaillon O."/>
            <person name="Duret L."/>
            <person name="Noel B."/>
            <person name="Jubin C."/>
            <person name="Porcel B.M."/>
            <person name="Segurens B."/>
            <person name="Daubin V."/>
            <person name="Anthouard V."/>
            <person name="Aiach N."/>
            <person name="Arnaiz O."/>
            <person name="Billaut A."/>
            <person name="Beisson J."/>
            <person name="Blanc I."/>
            <person name="Bouhouche K."/>
            <person name="Camara F."/>
            <person name="Duharcourt S."/>
            <person name="Guigo R."/>
            <person name="Gogendeau D."/>
            <person name="Katinka M."/>
            <person name="Keller A.-M."/>
            <person name="Kissmehl R."/>
            <person name="Klotz C."/>
            <person name="Koll F."/>
            <person name="Le Moue A."/>
            <person name="Lepere C."/>
            <person name="Malinsky S."/>
            <person name="Nowacki M."/>
            <person name="Nowak J.K."/>
            <person name="Plattner H."/>
            <person name="Poulain J."/>
            <person name="Ruiz F."/>
            <person name="Serrano V."/>
            <person name="Zagulski M."/>
            <person name="Dessen P."/>
            <person name="Betermier M."/>
            <person name="Weissenbach J."/>
            <person name="Scarpelli C."/>
            <person name="Schachter V."/>
            <person name="Sperling L."/>
            <person name="Meyer E."/>
            <person name="Cohen J."/>
            <person name="Wincker P."/>
        </authorList>
    </citation>
    <scope>NUCLEOTIDE SEQUENCE [LARGE SCALE GENOMIC DNA]</scope>
    <source>
        <strain evidence="6 7">Stock d4-2</strain>
    </source>
</reference>
<dbReference type="HOGENOM" id="CLU_558344_0_0_1"/>
<dbReference type="SMART" id="SM00297">
    <property type="entry name" value="BROMO"/>
    <property type="match status" value="1"/>
</dbReference>
<sequence length="503" mass="58761">MNMQFWNIQPCDSLFQQFQKNGKITRTDLVNILKMTNYNEMQINNVLSKFNDDEISKSNSFMLSIMVQNMPTYRFPTQPQPPIPQQVEQDWNQQKVTQEQQQQIYEEFKTLLKGQEYDKAANFLQQYKEMDLVNVIDSQSKQICSYIVVQFDNEGLALKFLSLLTDFRVNLNFKDGLKQSILFYICRDGKLKLLDFVLSQKAVNINDQDQYGQTPLFYAARDNKIDIVTKLVSVGANVNLVDTLSNQTALFYSAREGHAEICKILIDNGCNPNHQDQHKKTAQFFAKRFQRKEVMELFNSYFGKSKDDFKQNSNYNNNENSKGEQPKQQKKKNKDLPKQAYKLMFTDEYGNLQEITSTEFARFQQQYPQIANLIINADELIDDNVLNSMKDDELWEKVAKKVLQILWKAKGAQLFHNPVDEKKYGINDYYDIVKRPMDFGTVKQKLNTNQYKNCKEFYSDILLVFDNCVLYNGSENDIGQIGLALKQEFLNQVEQTGLKKHLQ</sequence>
<feature type="domain" description="Bromo" evidence="5">
    <location>
        <begin position="407"/>
        <end position="479"/>
    </location>
</feature>
<organism evidence="6 7">
    <name type="scientific">Paramecium tetraurelia</name>
    <dbReference type="NCBI Taxonomy" id="5888"/>
    <lineage>
        <taxon>Eukaryota</taxon>
        <taxon>Sar</taxon>
        <taxon>Alveolata</taxon>
        <taxon>Ciliophora</taxon>
        <taxon>Intramacronucleata</taxon>
        <taxon>Oligohymenophorea</taxon>
        <taxon>Peniculida</taxon>
        <taxon>Parameciidae</taxon>
        <taxon>Paramecium</taxon>
    </lineage>
</organism>
<proteinExistence type="predicted"/>
<dbReference type="Pfam" id="PF00023">
    <property type="entry name" value="Ank"/>
    <property type="match status" value="1"/>
</dbReference>
<dbReference type="Pfam" id="PF12796">
    <property type="entry name" value="Ank_2"/>
    <property type="match status" value="1"/>
</dbReference>
<accession>A0ED80</accession>
<dbReference type="GeneID" id="5046429"/>
<dbReference type="AlphaFoldDB" id="A0ED80"/>
<dbReference type="GO" id="GO:0000785">
    <property type="term" value="C:chromatin"/>
    <property type="evidence" value="ECO:0000318"/>
    <property type="project" value="GO_Central"/>
</dbReference>
<dbReference type="SUPFAM" id="SSF47370">
    <property type="entry name" value="Bromodomain"/>
    <property type="match status" value="1"/>
</dbReference>
<dbReference type="GO" id="GO:0005634">
    <property type="term" value="C:nucleus"/>
    <property type="evidence" value="ECO:0000318"/>
    <property type="project" value="GO_Central"/>
</dbReference>
<dbReference type="EMBL" id="CT868671">
    <property type="protein sequence ID" value="CAK93247.1"/>
    <property type="molecule type" value="Genomic_DNA"/>
</dbReference>
<gene>
    <name evidence="6" type="ORF">GSPATT00004116001</name>
</gene>
<feature type="region of interest" description="Disordered" evidence="4">
    <location>
        <begin position="308"/>
        <end position="335"/>
    </location>
</feature>
<dbReference type="eggNOG" id="KOG0504">
    <property type="taxonomic scope" value="Eukaryota"/>
</dbReference>
<dbReference type="PANTHER" id="PTHR15398:SF4">
    <property type="entry name" value="BROMODOMAIN-CONTAINING PROTEIN 8 ISOFORM X1"/>
    <property type="match status" value="1"/>
</dbReference>
<dbReference type="eggNOG" id="KOG1474">
    <property type="taxonomic scope" value="Eukaryota"/>
</dbReference>
<dbReference type="InterPro" id="IPR002110">
    <property type="entry name" value="Ankyrin_rpt"/>
</dbReference>
<dbReference type="PROSITE" id="PS00633">
    <property type="entry name" value="BROMODOMAIN_1"/>
    <property type="match status" value="1"/>
</dbReference>
<keyword evidence="1 3" id="KW-0103">Bromodomain</keyword>
<dbReference type="GO" id="GO:0006338">
    <property type="term" value="P:chromatin remodeling"/>
    <property type="evidence" value="ECO:0000318"/>
    <property type="project" value="GO_Central"/>
</dbReference>
<dbReference type="KEGG" id="ptm:GSPATT00004116001"/>
<dbReference type="PROSITE" id="PS50297">
    <property type="entry name" value="ANK_REP_REGION"/>
    <property type="match status" value="2"/>
</dbReference>
<dbReference type="PANTHER" id="PTHR15398">
    <property type="entry name" value="BROMODOMAIN-CONTAINING PROTEIN 8"/>
    <property type="match status" value="1"/>
</dbReference>
<evidence type="ECO:0000256" key="4">
    <source>
        <dbReference type="SAM" id="MobiDB-lite"/>
    </source>
</evidence>
<dbReference type="Pfam" id="PF00439">
    <property type="entry name" value="Bromodomain"/>
    <property type="match status" value="1"/>
</dbReference>
<dbReference type="SUPFAM" id="SSF48403">
    <property type="entry name" value="Ankyrin repeat"/>
    <property type="match status" value="1"/>
</dbReference>
<dbReference type="STRING" id="5888.A0ED80"/>
<evidence type="ECO:0000256" key="1">
    <source>
        <dbReference type="ARBA" id="ARBA00023117"/>
    </source>
</evidence>
<dbReference type="OrthoDB" id="448960at2759"/>
<dbReference type="InterPro" id="IPR036427">
    <property type="entry name" value="Bromodomain-like_sf"/>
</dbReference>
<evidence type="ECO:0000259" key="5">
    <source>
        <dbReference type="PROSITE" id="PS50014"/>
    </source>
</evidence>
<evidence type="ECO:0000256" key="3">
    <source>
        <dbReference type="PROSITE-ProRule" id="PRU00035"/>
    </source>
</evidence>
<dbReference type="PRINTS" id="PR00503">
    <property type="entry name" value="BROMODOMAIN"/>
</dbReference>
<dbReference type="SMART" id="SM00248">
    <property type="entry name" value="ANK"/>
    <property type="match status" value="3"/>
</dbReference>
<keyword evidence="2" id="KW-0040">ANK repeat</keyword>
<evidence type="ECO:0000313" key="7">
    <source>
        <dbReference type="Proteomes" id="UP000000600"/>
    </source>
</evidence>
<dbReference type="PROSITE" id="PS50088">
    <property type="entry name" value="ANK_REPEAT"/>
    <property type="match status" value="2"/>
</dbReference>
<keyword evidence="7" id="KW-1185">Reference proteome</keyword>